<dbReference type="InterPro" id="IPR057708">
    <property type="entry name" value="DUF7948"/>
</dbReference>
<evidence type="ECO:0000313" key="5">
    <source>
        <dbReference type="Proteomes" id="UP001146793"/>
    </source>
</evidence>
<proteinExistence type="predicted"/>
<feature type="transmembrane region" description="Helical" evidence="1">
    <location>
        <begin position="1150"/>
        <end position="1170"/>
    </location>
</feature>
<feature type="domain" description="Tyrosine-protein kinase ephrin type A/B receptor-like" evidence="2">
    <location>
        <begin position="808"/>
        <end position="841"/>
    </location>
</feature>
<evidence type="ECO:0000256" key="1">
    <source>
        <dbReference type="SAM" id="Phobius"/>
    </source>
</evidence>
<dbReference type="Gene3D" id="2.10.50.10">
    <property type="entry name" value="Tumor Necrosis Factor Receptor, subunit A, domain 2"/>
    <property type="match status" value="3"/>
</dbReference>
<dbReference type="CDD" id="cd00185">
    <property type="entry name" value="TNFRSF"/>
    <property type="match status" value="1"/>
</dbReference>
<comment type="caution">
    <text evidence="4">The sequence shown here is derived from an EMBL/GenBank/DDBJ whole genome shotgun (WGS) entry which is preliminary data.</text>
</comment>
<keyword evidence="1" id="KW-0812">Transmembrane</keyword>
<dbReference type="AlphaFoldDB" id="A0AAV7YWB1"/>
<dbReference type="SMART" id="SM01411">
    <property type="entry name" value="Ephrin_rec_like"/>
    <property type="match status" value="3"/>
</dbReference>
<dbReference type="EMBL" id="JANTQA010000045">
    <property type="protein sequence ID" value="KAJ3434023.1"/>
    <property type="molecule type" value="Genomic_DNA"/>
</dbReference>
<dbReference type="InterPro" id="IPR009030">
    <property type="entry name" value="Growth_fac_rcpt_cys_sf"/>
</dbReference>
<name>A0AAV7YWB1_9EUKA</name>
<keyword evidence="1" id="KW-1133">Transmembrane helix</keyword>
<dbReference type="Pfam" id="PF07699">
    <property type="entry name" value="Ephrin_rec_like"/>
    <property type="match status" value="2"/>
</dbReference>
<dbReference type="InterPro" id="IPR011641">
    <property type="entry name" value="Tyr-kin_ephrin_A/B_rcpt-like"/>
</dbReference>
<dbReference type="SUPFAM" id="SSF57184">
    <property type="entry name" value="Growth factor receptor domain"/>
    <property type="match status" value="2"/>
</dbReference>
<sequence length="1194" mass="135048">MKRVCARMSDATKGSRFHSAPKIEFQEPTKEKYSWKGNDLLVTFSSQDIKFLINGTTTISLSFPNSNMGQMEIYQNKCSHEQHHKAKGQFVGCSFEKLIYRSLYGGIDLEFIEDQQGFLKSNYYLQDYQQLSQLELEFVTTLNLQTNKRNHNLEFFKNKKNKKNFSQSEVIFSESIPIIIQNHSQFPAGYGVQRLSADRTRIKFIIDAEGNMLDKKKPFVIDPTYSSFLGGSWNDRPSSCKINEKDQSFFIVGSTESLDFPTTSDSYKSQKAAGDSYDGFITKFSITTGKMIWSSFLGSDKKDRIKDIVIDLHGNAIVTGNTNGFQSLQTEQTEQTEQIEQIEQKGSHFKPLRNFPTSLGNTLEEGCKLPSSIRDVIFIVNFTYNGDDLHWSNVLCIESNLEVISIDSPKLFDSELVIYGGTDRAFENCDFLGEFDHFIIKLTNSGTTIKNLLCFGGILKENVQRRSPMSMYLEEDQAIFLTGDTNSQNFIENTTSNSFLGGANDCFIVEINYQTFDVLFSSYYGTNATDRCNCIFYHNGTGLVWVGGSTTGRSLNTTENAFQPSSAHPPFSAEFESFFFAIHDQNKTLFYQSYFADKNSRSEISAIKVEQINQQNPRQSQIVLSGGGNLFGIENPQQESFNSINTLGNEDDIEQKSKINFKGEIHYDFGNGGYVVTFKNIDSLQTVYKSISVGSNTEIVLDLYNKSASSILLTSSIFSNTFLLTYENSFQQSYQGGASDAFFIYLDLVCGRGEYKPFYSNLCGRCPEGSFNRNNDITAGDNGRNNFIQGQSNFIQGQNVAQEENTFDNTCQYCELGTYSSNQGAAQCEKCPFGTFGDTIGLSKCFDCLPGTYNTIEGSTSQKSCVECPPGTYSAKEKTADDVFINTCKKCPTGSYNPYSGVTSIEFCLLCPFGTFNDHEGSTSAFDCKPCPSYRFSNGSGSTQCLKCSLGEEIDPNNNYCKPCGSGSYRDSRERACKKCEPGTFNNEEGMSSCYKCHFHEECLGGNKCNENRNPKTNCSTCQKGYYMLNFRCVTCIPRNLEILILILLIALFLALTYLMYNGKFSTRGFQNRNYGTLFWYFFQKRNTPIKGIILNYLQLFSALLFLKLKWPKSFLNKYIRMITSCFNLEFDTLFFNECNEKLNFITKMAIIAILFVLWFLIYWLYCLALKNRAPSNKKKKKKKAARSKQKKNL</sequence>
<organism evidence="4 5">
    <name type="scientific">Anaeramoeba flamelloides</name>
    <dbReference type="NCBI Taxonomy" id="1746091"/>
    <lineage>
        <taxon>Eukaryota</taxon>
        <taxon>Metamonada</taxon>
        <taxon>Anaeramoebidae</taxon>
        <taxon>Anaeramoeba</taxon>
    </lineage>
</organism>
<feature type="domain" description="DUF7948" evidence="3">
    <location>
        <begin position="94"/>
        <end position="224"/>
    </location>
</feature>
<accession>A0AAV7YWB1</accession>
<dbReference type="Pfam" id="PF25778">
    <property type="entry name" value="DUF7948"/>
    <property type="match status" value="1"/>
</dbReference>
<feature type="domain" description="Tyrosine-protein kinase ephrin type A/B receptor-like" evidence="2">
    <location>
        <begin position="886"/>
        <end position="928"/>
    </location>
</feature>
<dbReference type="PANTHER" id="PTHR35580:SF1">
    <property type="entry name" value="PHYTASE-LIKE DOMAIN-CONTAINING PROTEIN"/>
    <property type="match status" value="1"/>
</dbReference>
<dbReference type="SUPFAM" id="SSF50998">
    <property type="entry name" value="Quinoprotein alcohol dehydrogenase-like"/>
    <property type="match status" value="1"/>
</dbReference>
<dbReference type="PANTHER" id="PTHR35580">
    <property type="entry name" value="CELL SURFACE GLYCOPROTEIN (S-LAYER PROTEIN)-LIKE PROTEIN"/>
    <property type="match status" value="1"/>
</dbReference>
<dbReference type="InterPro" id="IPR052918">
    <property type="entry name" value="Motility_Chemotaxis_Reg"/>
</dbReference>
<protein>
    <submittedName>
        <fullName evidence="4">Cell surface glycoprotein (S-layer protein)-like protein</fullName>
    </submittedName>
</protein>
<feature type="transmembrane region" description="Helical" evidence="1">
    <location>
        <begin position="1093"/>
        <end position="1111"/>
    </location>
</feature>
<evidence type="ECO:0000259" key="3">
    <source>
        <dbReference type="Pfam" id="PF25778"/>
    </source>
</evidence>
<dbReference type="Proteomes" id="UP001146793">
    <property type="component" value="Unassembled WGS sequence"/>
</dbReference>
<gene>
    <name evidence="4" type="ORF">M0812_20082</name>
</gene>
<evidence type="ECO:0000259" key="2">
    <source>
        <dbReference type="Pfam" id="PF07699"/>
    </source>
</evidence>
<dbReference type="InterPro" id="IPR011047">
    <property type="entry name" value="Quinoprotein_ADH-like_sf"/>
</dbReference>
<keyword evidence="1" id="KW-0472">Membrane</keyword>
<evidence type="ECO:0000313" key="4">
    <source>
        <dbReference type="EMBL" id="KAJ3434023.1"/>
    </source>
</evidence>
<feature type="transmembrane region" description="Helical" evidence="1">
    <location>
        <begin position="1043"/>
        <end position="1061"/>
    </location>
</feature>
<reference evidence="4" key="1">
    <citation type="submission" date="2022-08" db="EMBL/GenBank/DDBJ databases">
        <title>Novel sulphate-reducing endosymbionts in the free-living metamonad Anaeramoeba.</title>
        <authorList>
            <person name="Jerlstrom-Hultqvist J."/>
            <person name="Cepicka I."/>
            <person name="Gallot-Lavallee L."/>
            <person name="Salas-Leiva D."/>
            <person name="Curtis B.A."/>
            <person name="Zahonova K."/>
            <person name="Pipaliya S."/>
            <person name="Dacks J."/>
            <person name="Roger A.J."/>
        </authorList>
    </citation>
    <scope>NUCLEOTIDE SEQUENCE</scope>
    <source>
        <strain evidence="4">Busselton2</strain>
    </source>
</reference>